<keyword evidence="1 2" id="KW-0732">Signal</keyword>
<dbReference type="SUPFAM" id="SSF53850">
    <property type="entry name" value="Periplasmic binding protein-like II"/>
    <property type="match status" value="1"/>
</dbReference>
<dbReference type="PANTHER" id="PTHR35936:SF17">
    <property type="entry name" value="ARGININE-BINDING EXTRACELLULAR PROTEIN ARTP"/>
    <property type="match status" value="1"/>
</dbReference>
<dbReference type="PANTHER" id="PTHR35936">
    <property type="entry name" value="MEMBRANE-BOUND LYTIC MUREIN TRANSGLYCOSYLASE F"/>
    <property type="match status" value="1"/>
</dbReference>
<dbReference type="CDD" id="cd13624">
    <property type="entry name" value="PBP2_Arg_Lys_His"/>
    <property type="match status" value="1"/>
</dbReference>
<evidence type="ECO:0000256" key="2">
    <source>
        <dbReference type="SAM" id="SignalP"/>
    </source>
</evidence>
<dbReference type="Gene3D" id="3.40.190.10">
    <property type="entry name" value="Periplasmic binding protein-like II"/>
    <property type="match status" value="2"/>
</dbReference>
<dbReference type="eggNOG" id="COG0834">
    <property type="taxonomic scope" value="Bacteria"/>
</dbReference>
<sequence length="247" mass="26594">MVKKLALALVIVAMAASASLAKTIVFATDATWPPMEFVNADKEITGYAIDYMKAAGKEAGFTAEFKAVAWDGIFAGLASGKYNAICSSVSITDERKNTMDFSTPYFKVRQALVVPVKSTAKCVDDMKGKTLGAQISTTGHFAIKKMEGIKDKSYDEVGLAFEDLYNGRIDGVVCDDPVAAQYALQNEKYKGSLKIACIVEAGEDEFYGIAVQKGNKEDLELINKGIEAVKSKGIDKQLLAKWIGGGK</sequence>
<accession>G7Q5R8</accession>
<feature type="signal peptide" evidence="2">
    <location>
        <begin position="1"/>
        <end position="21"/>
    </location>
</feature>
<dbReference type="STRING" id="694327.DFW101_3631"/>
<dbReference type="Pfam" id="PF00497">
    <property type="entry name" value="SBP_bac_3"/>
    <property type="match status" value="1"/>
</dbReference>
<organism evidence="4 5">
    <name type="scientific">Solidesulfovibrio carbinoliphilus subsp. oakridgensis</name>
    <dbReference type="NCBI Taxonomy" id="694327"/>
    <lineage>
        <taxon>Bacteria</taxon>
        <taxon>Pseudomonadati</taxon>
        <taxon>Thermodesulfobacteriota</taxon>
        <taxon>Desulfovibrionia</taxon>
        <taxon>Desulfovibrionales</taxon>
        <taxon>Desulfovibrionaceae</taxon>
        <taxon>Solidesulfovibrio</taxon>
    </lineage>
</organism>
<evidence type="ECO:0000313" key="5">
    <source>
        <dbReference type="Proteomes" id="UP000004662"/>
    </source>
</evidence>
<proteinExistence type="predicted"/>
<reference evidence="5" key="1">
    <citation type="journal article" date="2015" name="Genome Announc.">
        <title>High-Quality Draft Genome Sequence of Desulfovibrio carbinoliphilus FW-101-2B, an Organic Acid-Oxidizing Sulfate-Reducing Bacterium Isolated from Uranium(VI)-Contaminated Groundwater.</title>
        <authorList>
            <person name="Ramsay B.D."/>
            <person name="Hwang C."/>
            <person name="Woo H.L."/>
            <person name="Carroll S.L."/>
            <person name="Lucas S."/>
            <person name="Han J."/>
            <person name="Lapidus A.L."/>
            <person name="Cheng J.F."/>
            <person name="Goodwin L.A."/>
            <person name="Pitluck S."/>
            <person name="Peters L."/>
            <person name="Chertkov O."/>
            <person name="Held B."/>
            <person name="Detter J.C."/>
            <person name="Han C.S."/>
            <person name="Tapia R."/>
            <person name="Land M.L."/>
            <person name="Hauser L.J."/>
            <person name="Kyrpides N.C."/>
            <person name="Ivanova N.N."/>
            <person name="Mikhailova N."/>
            <person name="Pagani I."/>
            <person name="Woyke T."/>
            <person name="Arkin A.P."/>
            <person name="Dehal P."/>
            <person name="Chivian D."/>
            <person name="Criddle C.S."/>
            <person name="Wu W."/>
            <person name="Chakraborty R."/>
            <person name="Hazen T.C."/>
            <person name="Fields M.W."/>
        </authorList>
    </citation>
    <scope>NUCLEOTIDE SEQUENCE [LARGE SCALE GENOMIC DNA]</scope>
    <source>
        <strain evidence="5">FW-101-2B</strain>
    </source>
</reference>
<keyword evidence="5" id="KW-1185">Reference proteome</keyword>
<feature type="chain" id="PRO_5003503454" evidence="2">
    <location>
        <begin position="22"/>
        <end position="247"/>
    </location>
</feature>
<protein>
    <submittedName>
        <fullName evidence="4">Extracellular solute-binding protein family 3</fullName>
    </submittedName>
</protein>
<dbReference type="InterPro" id="IPR001638">
    <property type="entry name" value="Solute-binding_3/MltF_N"/>
</dbReference>
<evidence type="ECO:0000313" key="4">
    <source>
        <dbReference type="EMBL" id="EHJ49627.1"/>
    </source>
</evidence>
<dbReference type="HOGENOM" id="CLU_019602_18_2_7"/>
<evidence type="ECO:0000259" key="3">
    <source>
        <dbReference type="SMART" id="SM00062"/>
    </source>
</evidence>
<dbReference type="Proteomes" id="UP000004662">
    <property type="component" value="Chromosome"/>
</dbReference>
<dbReference type="EMBL" id="CM001368">
    <property type="protein sequence ID" value="EHJ49627.1"/>
    <property type="molecule type" value="Genomic_DNA"/>
</dbReference>
<dbReference type="AlphaFoldDB" id="G7Q5R8"/>
<dbReference type="SMART" id="SM00062">
    <property type="entry name" value="PBPb"/>
    <property type="match status" value="1"/>
</dbReference>
<feature type="domain" description="Solute-binding protein family 3/N-terminal" evidence="3">
    <location>
        <begin position="23"/>
        <end position="246"/>
    </location>
</feature>
<name>G7Q5R8_9BACT</name>
<dbReference type="OrthoDB" id="368476at2"/>
<evidence type="ECO:0000256" key="1">
    <source>
        <dbReference type="ARBA" id="ARBA00022729"/>
    </source>
</evidence>
<dbReference type="RefSeq" id="WP_009182950.1">
    <property type="nucleotide sequence ID" value="NZ_CM001368.1"/>
</dbReference>
<gene>
    <name evidence="4" type="ORF">DFW101_3631</name>
</gene>